<gene>
    <name evidence="2" type="ORF">E8L99_08135</name>
</gene>
<dbReference type="NCBIfam" id="TIGR03382">
    <property type="entry name" value="GC_trans_RRR"/>
    <property type="match status" value="1"/>
</dbReference>
<evidence type="ECO:0000313" key="3">
    <source>
        <dbReference type="Proteomes" id="UP000298588"/>
    </source>
</evidence>
<dbReference type="AlphaFoldDB" id="A0A4D7QXX5"/>
<evidence type="ECO:0000313" key="2">
    <source>
        <dbReference type="EMBL" id="QCK88692.1"/>
    </source>
</evidence>
<dbReference type="Proteomes" id="UP000298588">
    <property type="component" value="Chromosome"/>
</dbReference>
<organism evidence="2 3">
    <name type="scientific">Phreatobacter aquaticus</name>
    <dbReference type="NCBI Taxonomy" id="2570229"/>
    <lineage>
        <taxon>Bacteria</taxon>
        <taxon>Pseudomonadati</taxon>
        <taxon>Pseudomonadota</taxon>
        <taxon>Alphaproteobacteria</taxon>
        <taxon>Hyphomicrobiales</taxon>
        <taxon>Phreatobacteraceae</taxon>
        <taxon>Phreatobacter</taxon>
    </lineage>
</organism>
<keyword evidence="3" id="KW-1185">Reference proteome</keyword>
<protein>
    <submittedName>
        <fullName evidence="2">PEP-CTERM sorting domain-containing protein</fullName>
    </submittedName>
</protein>
<name>A0A4D7QXX5_9HYPH</name>
<dbReference type="KEGG" id="paqt:E8L99_08135"/>
<evidence type="ECO:0000256" key="1">
    <source>
        <dbReference type="SAM" id="MobiDB-lite"/>
    </source>
</evidence>
<sequence length="27" mass="2785">MRPPAPATASLTMSGAAAAWAVRRRST</sequence>
<accession>A0A4D7QXX5</accession>
<dbReference type="InterPro" id="IPR017756">
    <property type="entry name" value="TM_Gly-Cys-Arg_CS"/>
</dbReference>
<dbReference type="NCBIfam" id="TIGR02595">
    <property type="entry name" value="PEP_CTERM"/>
    <property type="match status" value="1"/>
</dbReference>
<feature type="region of interest" description="Disordered" evidence="1">
    <location>
        <begin position="1"/>
        <end position="27"/>
    </location>
</feature>
<dbReference type="InterPro" id="IPR013424">
    <property type="entry name" value="Ice-binding_C"/>
</dbReference>
<dbReference type="EMBL" id="CP039865">
    <property type="protein sequence ID" value="QCK88692.1"/>
    <property type="molecule type" value="Genomic_DNA"/>
</dbReference>
<proteinExistence type="predicted"/>
<reference evidence="2 3" key="1">
    <citation type="submission" date="2019-04" db="EMBL/GenBank/DDBJ databases">
        <title>Phreatobacter aquaticus sp. nov.</title>
        <authorList>
            <person name="Choi A."/>
            <person name="Baek K."/>
        </authorList>
    </citation>
    <scope>NUCLEOTIDE SEQUENCE [LARGE SCALE GENOMIC DNA]</scope>
    <source>
        <strain evidence="2 3">NMCR1094</strain>
    </source>
</reference>